<proteinExistence type="predicted"/>
<feature type="domain" description="Oligogalacturonate lyase" evidence="2">
    <location>
        <begin position="5"/>
        <end position="391"/>
    </location>
</feature>
<sequence length="393" mass="45042">MNKIGRQFGSEMERYTDPKSGRTVTQLTKSGMSWHMYFTDNSFTLGDKEIIYMHADGNLRQKGDIDVFRLDLESGVRTQLTDFKSQFASAGCFTKPADSKFLIFVGDGDLYSMNLRSGETTLLYRCPVGFTLGHPSVSHDKRYVAVTACDIPNVDKTYAGENYGGFKESFYAHKHAYLIIARMDGTGGDIVFEDTHWLGHVQFAPDTNEYITYCHEGPWNYVQQRIWMFNTITRHVKPCYVQAEDDSIGHEFWTRDGLVFFDNRGKGHDGTITSDKTQAVTMDSDGPDAIPWIGFADKECNLVRRMDLPYYCNHYHANRDNTKLVADAVEDIVLIDIAQDTPKIETLCEHNTSWRWQTVHCHPCWSWSNDKILFASDGKEEGRPQLYLVEMER</sequence>
<dbReference type="GO" id="GO:0045490">
    <property type="term" value="P:pectin catabolic process"/>
    <property type="evidence" value="ECO:0007669"/>
    <property type="project" value="InterPro"/>
</dbReference>
<dbReference type="AlphaFoldDB" id="A0A9D1NH49"/>
<evidence type="ECO:0000313" key="4">
    <source>
        <dbReference type="Proteomes" id="UP000886743"/>
    </source>
</evidence>
<organism evidence="3 4">
    <name type="scientific">Candidatus Aphodoplasma excrementigallinarum</name>
    <dbReference type="NCBI Taxonomy" id="2840673"/>
    <lineage>
        <taxon>Bacteria</taxon>
        <taxon>Bacillati</taxon>
        <taxon>Bacillota</taxon>
        <taxon>Clostridia</taxon>
        <taxon>Eubacteriales</taxon>
        <taxon>Candidatus Aphodoplasma</taxon>
    </lineage>
</organism>
<evidence type="ECO:0000256" key="1">
    <source>
        <dbReference type="SAM" id="MobiDB-lite"/>
    </source>
</evidence>
<dbReference type="GO" id="GO:0047487">
    <property type="term" value="F:oligogalacturonide lyase activity"/>
    <property type="evidence" value="ECO:0007669"/>
    <property type="project" value="InterPro"/>
</dbReference>
<dbReference type="InterPro" id="IPR015943">
    <property type="entry name" value="WD40/YVTN_repeat-like_dom_sf"/>
</dbReference>
<dbReference type="InterPro" id="IPR027946">
    <property type="entry name" value="Ogl_dom"/>
</dbReference>
<gene>
    <name evidence="3" type="ORF">IAC74_02785</name>
</gene>
<evidence type="ECO:0000313" key="3">
    <source>
        <dbReference type="EMBL" id="HIV02476.1"/>
    </source>
</evidence>
<dbReference type="Proteomes" id="UP000886743">
    <property type="component" value="Unassembled WGS sequence"/>
</dbReference>
<feature type="compositionally biased region" description="Basic and acidic residues" evidence="1">
    <location>
        <begin position="11"/>
        <end position="20"/>
    </location>
</feature>
<dbReference type="EMBL" id="DVOF01000082">
    <property type="protein sequence ID" value="HIV02476.1"/>
    <property type="molecule type" value="Genomic_DNA"/>
</dbReference>
<dbReference type="Gene3D" id="2.130.10.10">
    <property type="entry name" value="YVTN repeat-like/Quinoprotein amine dehydrogenase"/>
    <property type="match status" value="1"/>
</dbReference>
<dbReference type="Pfam" id="PF14583">
    <property type="entry name" value="Pectate_lyase22"/>
    <property type="match status" value="1"/>
</dbReference>
<protein>
    <recommendedName>
        <fullName evidence="2">Oligogalacturonate lyase domain-containing protein</fullName>
    </recommendedName>
</protein>
<dbReference type="SUPFAM" id="SSF82171">
    <property type="entry name" value="DPP6 N-terminal domain-like"/>
    <property type="match status" value="1"/>
</dbReference>
<reference evidence="3" key="2">
    <citation type="journal article" date="2021" name="PeerJ">
        <title>Extensive microbial diversity within the chicken gut microbiome revealed by metagenomics and culture.</title>
        <authorList>
            <person name="Gilroy R."/>
            <person name="Ravi A."/>
            <person name="Getino M."/>
            <person name="Pursley I."/>
            <person name="Horton D.L."/>
            <person name="Alikhan N.F."/>
            <person name="Baker D."/>
            <person name="Gharbi K."/>
            <person name="Hall N."/>
            <person name="Watson M."/>
            <person name="Adriaenssens E.M."/>
            <person name="Foster-Nyarko E."/>
            <person name="Jarju S."/>
            <person name="Secka A."/>
            <person name="Antonio M."/>
            <person name="Oren A."/>
            <person name="Chaudhuri R.R."/>
            <person name="La Ragione R."/>
            <person name="Hildebrand F."/>
            <person name="Pallen M.J."/>
        </authorList>
    </citation>
    <scope>NUCLEOTIDE SEQUENCE</scope>
    <source>
        <strain evidence="3">4920</strain>
    </source>
</reference>
<comment type="caution">
    <text evidence="3">The sequence shown here is derived from an EMBL/GenBank/DDBJ whole genome shotgun (WGS) entry which is preliminary data.</text>
</comment>
<name>A0A9D1NH49_9FIRM</name>
<evidence type="ECO:0000259" key="2">
    <source>
        <dbReference type="Pfam" id="PF14583"/>
    </source>
</evidence>
<feature type="region of interest" description="Disordered" evidence="1">
    <location>
        <begin position="1"/>
        <end position="23"/>
    </location>
</feature>
<accession>A0A9D1NH49</accession>
<reference evidence="3" key="1">
    <citation type="submission" date="2020-10" db="EMBL/GenBank/DDBJ databases">
        <authorList>
            <person name="Gilroy R."/>
        </authorList>
    </citation>
    <scope>NUCLEOTIDE SEQUENCE</scope>
    <source>
        <strain evidence="3">4920</strain>
    </source>
</reference>